<sequence length="179" mass="20597">MTAQTELSTLANLEFLPYLLENGAINEDLHKKIGVYAIFNQNQELQFVGYSRDIYLSLKQHLVRQPQSCYWVKLQTINRPSRALLEETCQAWITENGVTPVGNGEAKAIWSQPIDAKPAMTAEEKAQYEASEDLQKTKILKKIARRVQAEIEEQLQQRHVNMDIRFNPKLKEQGLLDLK</sequence>
<organism evidence="1 2">
    <name type="scientific">Hyella patelloides LEGE 07179</name>
    <dbReference type="NCBI Taxonomy" id="945734"/>
    <lineage>
        <taxon>Bacteria</taxon>
        <taxon>Bacillati</taxon>
        <taxon>Cyanobacteriota</taxon>
        <taxon>Cyanophyceae</taxon>
        <taxon>Pleurocapsales</taxon>
        <taxon>Hyellaceae</taxon>
        <taxon>Hyella</taxon>
    </lineage>
</organism>
<dbReference type="Proteomes" id="UP000320055">
    <property type="component" value="Unassembled WGS sequence"/>
</dbReference>
<accession>A0A563W464</accession>
<evidence type="ECO:0008006" key="3">
    <source>
        <dbReference type="Google" id="ProtNLM"/>
    </source>
</evidence>
<dbReference type="RefSeq" id="WP_144863615.1">
    <property type="nucleotide sequence ID" value="NZ_LR213772.1"/>
</dbReference>
<protein>
    <recommendedName>
        <fullName evidence="3">Nuclease subunit of the excinuclease complex</fullName>
    </recommendedName>
</protein>
<dbReference type="OrthoDB" id="424286at2"/>
<dbReference type="InterPro" id="IPR049578">
    <property type="entry name" value="CAXIP1-like_GIY-YIG_dom"/>
</dbReference>
<proteinExistence type="predicted"/>
<dbReference type="AlphaFoldDB" id="A0A563W464"/>
<gene>
    <name evidence="1" type="ORF">H1P_80033</name>
</gene>
<evidence type="ECO:0000313" key="2">
    <source>
        <dbReference type="Proteomes" id="UP000320055"/>
    </source>
</evidence>
<dbReference type="EMBL" id="CAACVJ010000687">
    <property type="protein sequence ID" value="VEP18478.1"/>
    <property type="molecule type" value="Genomic_DNA"/>
</dbReference>
<evidence type="ECO:0000313" key="1">
    <source>
        <dbReference type="EMBL" id="VEP18478.1"/>
    </source>
</evidence>
<dbReference type="CDD" id="cd10450">
    <property type="entry name" value="GIY-YIG_AtGrxS16_like"/>
    <property type="match status" value="1"/>
</dbReference>
<keyword evidence="2" id="KW-1185">Reference proteome</keyword>
<reference evidence="1 2" key="1">
    <citation type="submission" date="2019-01" db="EMBL/GenBank/DDBJ databases">
        <authorList>
            <person name="Brito A."/>
        </authorList>
    </citation>
    <scope>NUCLEOTIDE SEQUENCE [LARGE SCALE GENOMIC DNA]</scope>
    <source>
        <strain evidence="1">1</strain>
    </source>
</reference>
<name>A0A563W464_9CYAN</name>